<comment type="caution">
    <text evidence="1">The sequence shown here is derived from an EMBL/GenBank/DDBJ whole genome shotgun (WGS) entry which is preliminary data.</text>
</comment>
<dbReference type="EMBL" id="JAJTND010000005">
    <property type="protein sequence ID" value="MCE3533669.1"/>
    <property type="molecule type" value="Genomic_DNA"/>
</dbReference>
<accession>A0ABS8XCG5</accession>
<gene>
    <name evidence="1" type="ORF">LXO92_14950</name>
</gene>
<name>A0ABS8XCG5_9GAMM</name>
<evidence type="ECO:0000313" key="1">
    <source>
        <dbReference type="EMBL" id="MCE3533669.1"/>
    </source>
</evidence>
<dbReference type="RefSeq" id="WP_232891252.1">
    <property type="nucleotide sequence ID" value="NZ_JAJSPM010000009.1"/>
</dbReference>
<organism evidence="1 2">
    <name type="scientific">Legionella resiliens</name>
    <dbReference type="NCBI Taxonomy" id="2905958"/>
    <lineage>
        <taxon>Bacteria</taxon>
        <taxon>Pseudomonadati</taxon>
        <taxon>Pseudomonadota</taxon>
        <taxon>Gammaproteobacteria</taxon>
        <taxon>Legionellales</taxon>
        <taxon>Legionellaceae</taxon>
        <taxon>Legionella</taxon>
    </lineage>
</organism>
<keyword evidence="2" id="KW-1185">Reference proteome</keyword>
<sequence>MRQIFKINKAIRSASSVFKTPQSQIMLSQKKTSKPSVAAQKITTIAPPVTKALNPLFFTKLKAEEHKQFTTKKRHRSEYKDNYSAALNLPYSNYQLAVKHRDHNALLIMSKQNIIEHANRRVDLFFYTLIAYYKTGILPTYGHTTLQHGRGRTTRSNISISEACHSSLIPSLVDTTIYQNKQTGEKHKSLLSDTHFMDSLNATVELPPFVNDLDDLLENALREKSLNILREVSLGVINPVRGLTQFLQILSTVLKDLKEDAENKSKSALPKHPLIKQQSISPNLIELVRTGSLSTTYLPQTQTANDEYIQLLLRMTPEEKASFKDEHSKEKIYLNKIMELQNEILHTQSNQFPSFK</sequence>
<proteinExistence type="predicted"/>
<reference evidence="1 2" key="1">
    <citation type="journal article" date="2024" name="Pathogens">
        <title>Characterization of a Novel Species of Legionella Isolated from a Healthcare Facility: Legionella resiliens sp. nov.</title>
        <authorList>
            <person name="Cristino S."/>
            <person name="Pascale M.R."/>
            <person name="Marino F."/>
            <person name="Derelitto C."/>
            <person name="Salaris S."/>
            <person name="Orsini M."/>
            <person name="Squarzoni S."/>
            <person name="Grottola A."/>
            <person name="Girolamini L."/>
        </authorList>
    </citation>
    <scope>NUCLEOTIDE SEQUENCE [LARGE SCALE GENOMIC DNA]</scope>
    <source>
        <strain evidence="1 2">8cVS16</strain>
    </source>
</reference>
<protein>
    <submittedName>
        <fullName evidence="1">Uncharacterized protein</fullName>
    </submittedName>
</protein>
<dbReference type="Proteomes" id="UP001320170">
    <property type="component" value="Unassembled WGS sequence"/>
</dbReference>
<evidence type="ECO:0000313" key="2">
    <source>
        <dbReference type="Proteomes" id="UP001320170"/>
    </source>
</evidence>